<evidence type="ECO:0000313" key="2">
    <source>
        <dbReference type="EMBL" id="UMM41391.1"/>
    </source>
</evidence>
<sequence length="75" mass="8559">MDKLEISAVNVIICLSLLLPIVIVFVSCEVSLYCLQRPRNYFEEAKKLDKKIENLREEEKTSQTKKSATVAEISV</sequence>
<proteinExistence type="predicted"/>
<dbReference type="Proteomes" id="UP000829354">
    <property type="component" value="Chromosome X"/>
</dbReference>
<gene>
    <name evidence="2" type="ORF">L5515_017677</name>
</gene>
<evidence type="ECO:0000256" key="1">
    <source>
        <dbReference type="SAM" id="Phobius"/>
    </source>
</evidence>
<dbReference type="EMBL" id="CP092625">
    <property type="protein sequence ID" value="UMM41391.1"/>
    <property type="molecule type" value="Genomic_DNA"/>
</dbReference>
<keyword evidence="1" id="KW-0472">Membrane</keyword>
<evidence type="ECO:0008006" key="4">
    <source>
        <dbReference type="Google" id="ProtNLM"/>
    </source>
</evidence>
<evidence type="ECO:0000313" key="3">
    <source>
        <dbReference type="Proteomes" id="UP000829354"/>
    </source>
</evidence>
<keyword evidence="1" id="KW-0812">Transmembrane</keyword>
<organism evidence="2 3">
    <name type="scientific">Caenorhabditis briggsae</name>
    <dbReference type="NCBI Taxonomy" id="6238"/>
    <lineage>
        <taxon>Eukaryota</taxon>
        <taxon>Metazoa</taxon>
        <taxon>Ecdysozoa</taxon>
        <taxon>Nematoda</taxon>
        <taxon>Chromadorea</taxon>
        <taxon>Rhabditida</taxon>
        <taxon>Rhabditina</taxon>
        <taxon>Rhabditomorpha</taxon>
        <taxon>Rhabditoidea</taxon>
        <taxon>Rhabditidae</taxon>
        <taxon>Peloderinae</taxon>
        <taxon>Caenorhabditis</taxon>
    </lineage>
</organism>
<keyword evidence="1" id="KW-1133">Transmembrane helix</keyword>
<keyword evidence="3" id="KW-1185">Reference proteome</keyword>
<reference evidence="2 3" key="1">
    <citation type="submission" date="2022-04" db="EMBL/GenBank/DDBJ databases">
        <title>Chromosome-level reference genomes for two strains of Caenorhabditis briggsae: an improved platform for comparative genomics.</title>
        <authorList>
            <person name="Stevens L."/>
            <person name="Andersen E."/>
        </authorList>
    </citation>
    <scope>NUCLEOTIDE SEQUENCE [LARGE SCALE GENOMIC DNA]</scope>
    <source>
        <strain evidence="2">VX34</strain>
        <tissue evidence="2">Whole-organism</tissue>
    </source>
</reference>
<feature type="transmembrane region" description="Helical" evidence="1">
    <location>
        <begin position="6"/>
        <end position="35"/>
    </location>
</feature>
<name>A0AAE9JSZ5_CAEBR</name>
<dbReference type="AlphaFoldDB" id="A0AAE9JSZ5"/>
<accession>A0AAE9JSZ5</accession>
<dbReference type="PROSITE" id="PS51257">
    <property type="entry name" value="PROKAR_LIPOPROTEIN"/>
    <property type="match status" value="1"/>
</dbReference>
<protein>
    <recommendedName>
        <fullName evidence="4">Transmembrane protein</fullName>
    </recommendedName>
</protein>